<keyword evidence="2" id="KW-1185">Reference proteome</keyword>
<organism evidence="1 2">
    <name type="scientific">Alicyclobacillus mengziensis</name>
    <dbReference type="NCBI Taxonomy" id="2931921"/>
    <lineage>
        <taxon>Bacteria</taxon>
        <taxon>Bacillati</taxon>
        <taxon>Bacillota</taxon>
        <taxon>Bacilli</taxon>
        <taxon>Bacillales</taxon>
        <taxon>Alicyclobacillaceae</taxon>
        <taxon>Alicyclobacillus</taxon>
    </lineage>
</organism>
<accession>A0A9X7W3X4</accession>
<dbReference type="RefSeq" id="WP_206658268.1">
    <property type="nucleotide sequence ID" value="NZ_CP071182.1"/>
</dbReference>
<evidence type="ECO:0000313" key="2">
    <source>
        <dbReference type="Proteomes" id="UP000663505"/>
    </source>
</evidence>
<dbReference type="EMBL" id="CP071182">
    <property type="protein sequence ID" value="QSO48953.1"/>
    <property type="molecule type" value="Genomic_DNA"/>
</dbReference>
<reference evidence="1 2" key="1">
    <citation type="submission" date="2021-02" db="EMBL/GenBank/DDBJ databases">
        <title>Alicyclobacillus curvatus sp. nov. and Alicyclobacillus mengziensis sp. nov., two acidophilic bacteria isolated from acid mine drainage.</title>
        <authorList>
            <person name="Huang Y."/>
        </authorList>
    </citation>
    <scope>NUCLEOTIDE SEQUENCE [LARGE SCALE GENOMIC DNA]</scope>
    <source>
        <strain evidence="1 2">S30H14</strain>
    </source>
</reference>
<dbReference type="KEGG" id="afx:JZ786_08455"/>
<evidence type="ECO:0000313" key="1">
    <source>
        <dbReference type="EMBL" id="QSO48953.1"/>
    </source>
</evidence>
<dbReference type="Proteomes" id="UP000663505">
    <property type="component" value="Chromosome"/>
</dbReference>
<dbReference type="AlphaFoldDB" id="A0A9X7W3X4"/>
<protein>
    <recommendedName>
        <fullName evidence="3">YgiT-type zinc finger domain-containing protein</fullName>
    </recommendedName>
</protein>
<gene>
    <name evidence="1" type="ORF">JZ786_08455</name>
</gene>
<evidence type="ECO:0008006" key="3">
    <source>
        <dbReference type="Google" id="ProtNLM"/>
    </source>
</evidence>
<proteinExistence type="predicted"/>
<name>A0A9X7W3X4_9BACL</name>
<sequence>MEQSRCCGAPIVVEIRPDLPNFTDDDYELRVPFQVCSKCGAILIEDKYQYEDQYQGGKARHAAAKGTVL</sequence>